<keyword evidence="2" id="KW-1185">Reference proteome</keyword>
<protein>
    <submittedName>
        <fullName evidence="1">Uncharacterized protein</fullName>
    </submittedName>
</protein>
<evidence type="ECO:0000313" key="2">
    <source>
        <dbReference type="Proteomes" id="UP000005239"/>
    </source>
</evidence>
<gene>
    <name evidence="1" type="primary">WBGene00272906</name>
</gene>
<reference evidence="1" key="2">
    <citation type="submission" date="2022-06" db="UniProtKB">
        <authorList>
            <consortium name="EnsemblMetazoa"/>
        </authorList>
    </citation>
    <scope>IDENTIFICATION</scope>
    <source>
        <strain evidence="1">PS312</strain>
    </source>
</reference>
<accession>A0A2A6C7T7</accession>
<name>A0A2A6C7T7_PRIPA</name>
<sequence length="124" mass="13953">EDLYRLAKVVDSISISGSGIFTKIGGIMGTLYILAHEILRHRCSYLDVTDSTLEFDLTKAELLSGLLERSIEKKLFYFAARTNDGIARDTWAAIARDHVIVTEDKNGLSNNIIEVRHIAMTRRL</sequence>
<reference evidence="2" key="1">
    <citation type="journal article" date="2008" name="Nat. Genet.">
        <title>The Pristionchus pacificus genome provides a unique perspective on nematode lifestyle and parasitism.</title>
        <authorList>
            <person name="Dieterich C."/>
            <person name="Clifton S.W."/>
            <person name="Schuster L.N."/>
            <person name="Chinwalla A."/>
            <person name="Delehaunty K."/>
            <person name="Dinkelacker I."/>
            <person name="Fulton L."/>
            <person name="Fulton R."/>
            <person name="Godfrey J."/>
            <person name="Minx P."/>
            <person name="Mitreva M."/>
            <person name="Roeseler W."/>
            <person name="Tian H."/>
            <person name="Witte H."/>
            <person name="Yang S.P."/>
            <person name="Wilson R.K."/>
            <person name="Sommer R.J."/>
        </authorList>
    </citation>
    <scope>NUCLEOTIDE SEQUENCE [LARGE SCALE GENOMIC DNA]</scope>
    <source>
        <strain evidence="2">PS312</strain>
    </source>
</reference>
<dbReference type="EnsemblMetazoa" id="PPA34537.1">
    <property type="protein sequence ID" value="PPA34537.1"/>
    <property type="gene ID" value="WBGene00272906"/>
</dbReference>
<dbReference type="AlphaFoldDB" id="A0A2A6C7T7"/>
<proteinExistence type="predicted"/>
<organism evidence="1 2">
    <name type="scientific">Pristionchus pacificus</name>
    <name type="common">Parasitic nematode worm</name>
    <dbReference type="NCBI Taxonomy" id="54126"/>
    <lineage>
        <taxon>Eukaryota</taxon>
        <taxon>Metazoa</taxon>
        <taxon>Ecdysozoa</taxon>
        <taxon>Nematoda</taxon>
        <taxon>Chromadorea</taxon>
        <taxon>Rhabditida</taxon>
        <taxon>Rhabditina</taxon>
        <taxon>Diplogasteromorpha</taxon>
        <taxon>Diplogasteroidea</taxon>
        <taxon>Neodiplogasteridae</taxon>
        <taxon>Pristionchus</taxon>
    </lineage>
</organism>
<evidence type="ECO:0000313" key="1">
    <source>
        <dbReference type="EnsemblMetazoa" id="PPA34537.1"/>
    </source>
</evidence>
<dbReference type="Proteomes" id="UP000005239">
    <property type="component" value="Unassembled WGS sequence"/>
</dbReference>
<accession>A0A8R1YQ97</accession>